<evidence type="ECO:0000313" key="2">
    <source>
        <dbReference type="Proteomes" id="UP001055439"/>
    </source>
</evidence>
<sequence>MQAHQLIDAVCMKATGYVSEVETQVNLISQWISGITLLKSSNLLWQHAWTIGSYSVNSSSAAGTGNIITTVPTEINLVMLTELPKSTPPWHSQANGFMQEFGSRAQVVGASTCPASDIFHIISSTVFAAPRTPRSISAEVQLMLALQNVLVAGNGQGREAACLAIQISITLIETKPSTRLLN</sequence>
<evidence type="ECO:0000313" key="1">
    <source>
        <dbReference type="EMBL" id="URE05280.1"/>
    </source>
</evidence>
<dbReference type="Proteomes" id="UP001055439">
    <property type="component" value="Chromosome 5"/>
</dbReference>
<accession>A0A9E7G0D6</accession>
<dbReference type="EMBL" id="CP097507">
    <property type="protein sequence ID" value="URE05280.1"/>
    <property type="molecule type" value="Genomic_DNA"/>
</dbReference>
<reference evidence="1" key="1">
    <citation type="submission" date="2022-05" db="EMBL/GenBank/DDBJ databases">
        <title>The Musa troglodytarum L. genome provides insights into the mechanism of non-climacteric behaviour and enrichment of carotenoids.</title>
        <authorList>
            <person name="Wang J."/>
        </authorList>
    </citation>
    <scope>NUCLEOTIDE SEQUENCE</scope>
    <source>
        <tissue evidence="1">Leaf</tissue>
    </source>
</reference>
<keyword evidence="2" id="KW-1185">Reference proteome</keyword>
<proteinExistence type="predicted"/>
<name>A0A9E7G0D6_9LILI</name>
<protein>
    <submittedName>
        <fullName evidence="1">Uncharacterized protein</fullName>
    </submittedName>
</protein>
<gene>
    <name evidence="1" type="ORF">MUK42_34372</name>
</gene>
<organism evidence="1 2">
    <name type="scientific">Musa troglodytarum</name>
    <name type="common">fe'i banana</name>
    <dbReference type="NCBI Taxonomy" id="320322"/>
    <lineage>
        <taxon>Eukaryota</taxon>
        <taxon>Viridiplantae</taxon>
        <taxon>Streptophyta</taxon>
        <taxon>Embryophyta</taxon>
        <taxon>Tracheophyta</taxon>
        <taxon>Spermatophyta</taxon>
        <taxon>Magnoliopsida</taxon>
        <taxon>Liliopsida</taxon>
        <taxon>Zingiberales</taxon>
        <taxon>Musaceae</taxon>
        <taxon>Musa</taxon>
    </lineage>
</organism>
<dbReference type="AlphaFoldDB" id="A0A9E7G0D6"/>